<name>A0A3P3ZRR4_9ZZZZ</name>
<dbReference type="EMBL" id="UOYP01000669">
    <property type="protein sequence ID" value="VAY89485.1"/>
    <property type="molecule type" value="Genomic_DNA"/>
</dbReference>
<dbReference type="AlphaFoldDB" id="A0A3P3ZRR4"/>
<proteinExistence type="predicted"/>
<protein>
    <submittedName>
        <fullName evidence="1">Uncharacterized protein</fullName>
    </submittedName>
</protein>
<reference evidence="1" key="1">
    <citation type="submission" date="2018-10" db="EMBL/GenBank/DDBJ databases">
        <authorList>
            <person name="Plewniak F."/>
        </authorList>
    </citation>
    <scope>NUCLEOTIDE SEQUENCE</scope>
</reference>
<sequence>MTEHSGAPTMAAVANHRWTISAEVMEYAIPPIRDMLILGRNSPVGCIALRRALELLIKSPYEHIEIPDDLVLSDILVRSALLRRVPKEELIRFVLKDIRPMMGSEEVLHVTLEIKVQVQTRAHEDTQTG</sequence>
<gene>
    <name evidence="1" type="ORF">CARN8_7000003</name>
</gene>
<organism evidence="1">
    <name type="scientific">mine drainage metagenome</name>
    <dbReference type="NCBI Taxonomy" id="410659"/>
    <lineage>
        <taxon>unclassified sequences</taxon>
        <taxon>metagenomes</taxon>
        <taxon>ecological metagenomes</taxon>
    </lineage>
</organism>
<evidence type="ECO:0000313" key="1">
    <source>
        <dbReference type="EMBL" id="VAY89485.1"/>
    </source>
</evidence>
<accession>A0A3P3ZRR4</accession>